<dbReference type="PANTHER" id="PTHR48047:SF45">
    <property type="entry name" value="SCOPOLETIN GLUCOSYLTRANSFERASE-LIKE"/>
    <property type="match status" value="1"/>
</dbReference>
<keyword evidence="2 4" id="KW-0328">Glycosyltransferase</keyword>
<evidence type="ECO:0000313" key="5">
    <source>
        <dbReference type="Proteomes" id="UP000215914"/>
    </source>
</evidence>
<evidence type="ECO:0000313" key="4">
    <source>
        <dbReference type="EMBL" id="KAF5786962.1"/>
    </source>
</evidence>
<dbReference type="FunFam" id="3.40.50.2000:FF:000047">
    <property type="entry name" value="Glycosyltransferase"/>
    <property type="match status" value="1"/>
</dbReference>
<dbReference type="FunFam" id="3.40.50.2000:FF:000071">
    <property type="entry name" value="Glycosyltransferase"/>
    <property type="match status" value="1"/>
</dbReference>
<evidence type="ECO:0000256" key="1">
    <source>
        <dbReference type="ARBA" id="ARBA00009995"/>
    </source>
</evidence>
<gene>
    <name evidence="4" type="ORF">HanXRQr2_Chr10g0447431</name>
</gene>
<dbReference type="Gene3D" id="3.40.50.2000">
    <property type="entry name" value="Glycogen Phosphorylase B"/>
    <property type="match status" value="2"/>
</dbReference>
<evidence type="ECO:0000256" key="3">
    <source>
        <dbReference type="ARBA" id="ARBA00022679"/>
    </source>
</evidence>
<name>A0A9K3HYR0_HELAN</name>
<evidence type="ECO:0000256" key="2">
    <source>
        <dbReference type="ARBA" id="ARBA00022676"/>
    </source>
</evidence>
<protein>
    <submittedName>
        <fullName evidence="4">Scopoletin glucosyltransferase</fullName>
        <ecNumber evidence="4">2.4.1.128</ecNumber>
    </submittedName>
</protein>
<reference evidence="4" key="2">
    <citation type="submission" date="2020-06" db="EMBL/GenBank/DDBJ databases">
        <title>Helianthus annuus Genome sequencing and assembly Release 2.</title>
        <authorList>
            <person name="Gouzy J."/>
            <person name="Langlade N."/>
            <person name="Munos S."/>
        </authorList>
    </citation>
    <scope>NUCLEOTIDE SEQUENCE</scope>
    <source>
        <tissue evidence="4">Leaves</tissue>
    </source>
</reference>
<comment type="similarity">
    <text evidence="1">Belongs to the UDP-glycosyltransferase family.</text>
</comment>
<proteinExistence type="inferred from homology"/>
<dbReference type="SUPFAM" id="SSF53756">
    <property type="entry name" value="UDP-Glycosyltransferase/glycogen phosphorylase"/>
    <property type="match status" value="1"/>
</dbReference>
<dbReference type="Proteomes" id="UP000215914">
    <property type="component" value="Unassembled WGS sequence"/>
</dbReference>
<dbReference type="EMBL" id="MNCJ02000325">
    <property type="protein sequence ID" value="KAF5786962.1"/>
    <property type="molecule type" value="Genomic_DNA"/>
</dbReference>
<dbReference type="CDD" id="cd03784">
    <property type="entry name" value="GT1_Gtf-like"/>
    <property type="match status" value="1"/>
</dbReference>
<organism evidence="4 5">
    <name type="scientific">Helianthus annuus</name>
    <name type="common">Common sunflower</name>
    <dbReference type="NCBI Taxonomy" id="4232"/>
    <lineage>
        <taxon>Eukaryota</taxon>
        <taxon>Viridiplantae</taxon>
        <taxon>Streptophyta</taxon>
        <taxon>Embryophyta</taxon>
        <taxon>Tracheophyta</taxon>
        <taxon>Spermatophyta</taxon>
        <taxon>Magnoliopsida</taxon>
        <taxon>eudicotyledons</taxon>
        <taxon>Gunneridae</taxon>
        <taxon>Pentapetalae</taxon>
        <taxon>asterids</taxon>
        <taxon>campanulids</taxon>
        <taxon>Asterales</taxon>
        <taxon>Asteraceae</taxon>
        <taxon>Asteroideae</taxon>
        <taxon>Heliantheae alliance</taxon>
        <taxon>Heliantheae</taxon>
        <taxon>Helianthus</taxon>
    </lineage>
</organism>
<comment type="caution">
    <text evidence="4">The sequence shown here is derived from an EMBL/GenBank/DDBJ whole genome shotgun (WGS) entry which is preliminary data.</text>
</comment>
<dbReference type="PANTHER" id="PTHR48047">
    <property type="entry name" value="GLYCOSYLTRANSFERASE"/>
    <property type="match status" value="1"/>
</dbReference>
<reference evidence="4" key="1">
    <citation type="journal article" date="2017" name="Nature">
        <title>The sunflower genome provides insights into oil metabolism, flowering and Asterid evolution.</title>
        <authorList>
            <person name="Badouin H."/>
            <person name="Gouzy J."/>
            <person name="Grassa C.J."/>
            <person name="Murat F."/>
            <person name="Staton S.E."/>
            <person name="Cottret L."/>
            <person name="Lelandais-Briere C."/>
            <person name="Owens G.L."/>
            <person name="Carrere S."/>
            <person name="Mayjonade B."/>
            <person name="Legrand L."/>
            <person name="Gill N."/>
            <person name="Kane N.C."/>
            <person name="Bowers J.E."/>
            <person name="Hubner S."/>
            <person name="Bellec A."/>
            <person name="Berard A."/>
            <person name="Berges H."/>
            <person name="Blanchet N."/>
            <person name="Boniface M.C."/>
            <person name="Brunel D."/>
            <person name="Catrice O."/>
            <person name="Chaidir N."/>
            <person name="Claudel C."/>
            <person name="Donnadieu C."/>
            <person name="Faraut T."/>
            <person name="Fievet G."/>
            <person name="Helmstetter N."/>
            <person name="King M."/>
            <person name="Knapp S.J."/>
            <person name="Lai Z."/>
            <person name="Le Paslier M.C."/>
            <person name="Lippi Y."/>
            <person name="Lorenzon L."/>
            <person name="Mandel J.R."/>
            <person name="Marage G."/>
            <person name="Marchand G."/>
            <person name="Marquand E."/>
            <person name="Bret-Mestries E."/>
            <person name="Morien E."/>
            <person name="Nambeesan S."/>
            <person name="Nguyen T."/>
            <person name="Pegot-Espagnet P."/>
            <person name="Pouilly N."/>
            <person name="Raftis F."/>
            <person name="Sallet E."/>
            <person name="Schiex T."/>
            <person name="Thomas J."/>
            <person name="Vandecasteele C."/>
            <person name="Vares D."/>
            <person name="Vear F."/>
            <person name="Vautrin S."/>
            <person name="Crespi M."/>
            <person name="Mangin B."/>
            <person name="Burke J.M."/>
            <person name="Salse J."/>
            <person name="Munos S."/>
            <person name="Vincourt P."/>
            <person name="Rieseberg L.H."/>
            <person name="Langlade N.B."/>
        </authorList>
    </citation>
    <scope>NUCLEOTIDE SEQUENCE</scope>
    <source>
        <tissue evidence="4">Leaves</tissue>
    </source>
</reference>
<dbReference type="GO" id="GO:0050275">
    <property type="term" value="F:scopoletin glucosyltransferase activity"/>
    <property type="evidence" value="ECO:0007669"/>
    <property type="project" value="UniProtKB-EC"/>
</dbReference>
<dbReference type="EC" id="2.4.1.128" evidence="4"/>
<accession>A0A9K3HYR0</accession>
<dbReference type="Pfam" id="PF00201">
    <property type="entry name" value="UDPGT"/>
    <property type="match status" value="1"/>
</dbReference>
<dbReference type="AlphaFoldDB" id="A0A9K3HYR0"/>
<dbReference type="InterPro" id="IPR002213">
    <property type="entry name" value="UDP_glucos_trans"/>
</dbReference>
<keyword evidence="5" id="KW-1185">Reference proteome</keyword>
<dbReference type="GO" id="GO:0035251">
    <property type="term" value="F:UDP-glucosyltransferase activity"/>
    <property type="evidence" value="ECO:0000318"/>
    <property type="project" value="GO_Central"/>
</dbReference>
<keyword evidence="3 4" id="KW-0808">Transferase</keyword>
<dbReference type="Gramene" id="mRNA:HanXRQr2_Chr10g0447431">
    <property type="protein sequence ID" value="mRNA:HanXRQr2_Chr10g0447431"/>
    <property type="gene ID" value="HanXRQr2_Chr10g0447431"/>
</dbReference>
<sequence length="532" mass="59840">MITINIFLQFMIHSGKKNKKKSLFSFSLLKTPTMVNKRLLLQTLHLQFLLLQPGTMATCHVVFFPFMAYGHMIPMADMAVLFASRSLRTTIVTTSSTAHRLSKSIQKTINYTHQIALHTIEFKPNKAGLPLVIDNPDQIITNEDLSRLLEAITTLQEPFEQFIEISQPNCIVSDMFFPWTTETAARFNIPRIAFNGTGFFPLCVANAMLLYQPTVSSDSDPFVVPYVPHEIKLKRKQLPQIDSEECKVFLKVIIQAVEAEAKSYGVIINSFYELEPEYVRHYREVLKRTAWHVGPVSLWSKNTEDKLERGKKSAINEHQCLKWLDSKEPNSVIYVSFGSMVKVPSSQLYEIAMALEACDENFIWVVRNDQEAMIPDGFEARITAKGKGLIIKGWAPQVLILDHESVGGFVTHCGWNSVLEGVSCGVAMVAWPVMAEQFYNAKLVTDVLQIGVLIGDVEWSPTSTCDGVKREAIQRAVAMVMGVEEGHAMRTRARELKEKAKTAVEEGGSSYSDLTTFVEDINAFRNVNGPTF</sequence>